<comment type="caution">
    <text evidence="1">The sequence shown here is derived from an EMBL/GenBank/DDBJ whole genome shotgun (WGS) entry which is preliminary data.</text>
</comment>
<dbReference type="RefSeq" id="WP_142893343.1">
    <property type="nucleotide sequence ID" value="NZ_ML660163.1"/>
</dbReference>
<dbReference type="AlphaFoldDB" id="A0A545UDY4"/>
<dbReference type="OrthoDB" id="5772882at2"/>
<gene>
    <name evidence="1" type="ORF">FLL46_09865</name>
</gene>
<evidence type="ECO:0008006" key="3">
    <source>
        <dbReference type="Google" id="ProtNLM"/>
    </source>
</evidence>
<organism evidence="1 2">
    <name type="scientific">Aliikangiella coralliicola</name>
    <dbReference type="NCBI Taxonomy" id="2592383"/>
    <lineage>
        <taxon>Bacteria</taxon>
        <taxon>Pseudomonadati</taxon>
        <taxon>Pseudomonadota</taxon>
        <taxon>Gammaproteobacteria</taxon>
        <taxon>Oceanospirillales</taxon>
        <taxon>Pleioneaceae</taxon>
        <taxon>Aliikangiella</taxon>
    </lineage>
</organism>
<sequence>MMHVFEMVAIISVFAILAGTVNKWLATRQVPEVDLSGIEGRLAKLESLQERIEVLEAIVTDKGYDLKREIENL</sequence>
<dbReference type="Proteomes" id="UP000315439">
    <property type="component" value="Unassembled WGS sequence"/>
</dbReference>
<evidence type="ECO:0000313" key="1">
    <source>
        <dbReference type="EMBL" id="TQV87682.1"/>
    </source>
</evidence>
<keyword evidence="2" id="KW-1185">Reference proteome</keyword>
<evidence type="ECO:0000313" key="2">
    <source>
        <dbReference type="Proteomes" id="UP000315439"/>
    </source>
</evidence>
<dbReference type="EMBL" id="VIKS01000006">
    <property type="protein sequence ID" value="TQV87682.1"/>
    <property type="molecule type" value="Genomic_DNA"/>
</dbReference>
<accession>A0A545UDY4</accession>
<name>A0A545UDY4_9GAMM</name>
<reference evidence="1 2" key="1">
    <citation type="submission" date="2019-07" db="EMBL/GenBank/DDBJ databases">
        <title>Draft genome for Aliikangiella sp. M105.</title>
        <authorList>
            <person name="Wang G."/>
        </authorList>
    </citation>
    <scope>NUCLEOTIDE SEQUENCE [LARGE SCALE GENOMIC DNA]</scope>
    <source>
        <strain evidence="1 2">M105</strain>
    </source>
</reference>
<proteinExistence type="predicted"/>
<protein>
    <recommendedName>
        <fullName evidence="3">Phage shock protein B</fullName>
    </recommendedName>
</protein>